<keyword evidence="1" id="KW-0472">Membrane</keyword>
<accession>A0A4R6IER2</accession>
<reference evidence="2 3" key="1">
    <citation type="submission" date="2019-03" db="EMBL/GenBank/DDBJ databases">
        <title>Genomic Encyclopedia of Archaeal and Bacterial Type Strains, Phase II (KMG-II): from individual species to whole genera.</title>
        <authorList>
            <person name="Goeker M."/>
        </authorList>
    </citation>
    <scope>NUCLEOTIDE SEQUENCE [LARGE SCALE GENOMIC DNA]</scope>
    <source>
        <strain evidence="2 3">ATCC 700618</strain>
    </source>
</reference>
<keyword evidence="1" id="KW-0812">Transmembrane</keyword>
<feature type="transmembrane region" description="Helical" evidence="1">
    <location>
        <begin position="185"/>
        <end position="204"/>
    </location>
</feature>
<protein>
    <submittedName>
        <fullName evidence="2">Uncharacterized protein</fullName>
    </submittedName>
</protein>
<comment type="caution">
    <text evidence="2">The sequence shown here is derived from an EMBL/GenBank/DDBJ whole genome shotgun (WGS) entry which is preliminary data.</text>
</comment>
<sequence>MKGKNEKILLTNAIELGSISALIVIPVITSIKNDLSNQNTSFQNYDSKNIDVEKLYSNLVENNNYTILSDLFGNTGTDSLSFNKSISTFQNSQISNEQKEIVINEMKKTAEYFSNIEINSTDDLIAYFRKFENSFSEELVDRYVKEFSKENKNSVNDLEVNKSYSTTRYRDSNYQVIKNFKIAKATFTTAAAVAGVAAAGLYVLSIFTGVISAIAASILTAASVILSTVAFGLGTVINSLEYKSEKSEDEAKLFVLSVVSSINYKLQPFKFLGQIASFISTGLSIIYSAIEMYEAITY</sequence>
<evidence type="ECO:0000256" key="1">
    <source>
        <dbReference type="SAM" id="Phobius"/>
    </source>
</evidence>
<feature type="transmembrane region" description="Helical" evidence="1">
    <location>
        <begin position="271"/>
        <end position="290"/>
    </location>
</feature>
<dbReference type="RefSeq" id="WP_094254474.1">
    <property type="nucleotide sequence ID" value="NZ_NNCE01000002.1"/>
</dbReference>
<proteinExistence type="predicted"/>
<feature type="transmembrane region" description="Helical" evidence="1">
    <location>
        <begin position="210"/>
        <end position="237"/>
    </location>
</feature>
<dbReference type="Proteomes" id="UP000295518">
    <property type="component" value="Unassembled WGS sequence"/>
</dbReference>
<keyword evidence="3" id="KW-1185">Reference proteome</keyword>
<keyword evidence="1" id="KW-1133">Transmembrane helix</keyword>
<evidence type="ECO:0000313" key="3">
    <source>
        <dbReference type="Proteomes" id="UP000295518"/>
    </source>
</evidence>
<evidence type="ECO:0000313" key="2">
    <source>
        <dbReference type="EMBL" id="TDO20474.1"/>
    </source>
</evidence>
<gene>
    <name evidence="2" type="ORF">EI74_0302</name>
</gene>
<dbReference type="AlphaFoldDB" id="A0A4R6IER2"/>
<organism evidence="2 3">
    <name type="scientific">Mycoplasma testudineum</name>
    <dbReference type="NCBI Taxonomy" id="244584"/>
    <lineage>
        <taxon>Bacteria</taxon>
        <taxon>Bacillati</taxon>
        <taxon>Mycoplasmatota</taxon>
        <taxon>Mollicutes</taxon>
        <taxon>Mycoplasmataceae</taxon>
        <taxon>Mycoplasma</taxon>
    </lineage>
</organism>
<dbReference type="EMBL" id="SNWN01000010">
    <property type="protein sequence ID" value="TDO20474.1"/>
    <property type="molecule type" value="Genomic_DNA"/>
</dbReference>
<name>A0A4R6IER2_9MOLU</name>